<evidence type="ECO:0000313" key="1">
    <source>
        <dbReference type="EMBL" id="NEU04243.1"/>
    </source>
</evidence>
<dbReference type="AlphaFoldDB" id="A0A6M0H2C5"/>
<dbReference type="InterPro" id="IPR005361">
    <property type="entry name" value="UPF0158"/>
</dbReference>
<comment type="caution">
    <text evidence="1">The sequence shown here is derived from an EMBL/GenBank/DDBJ whole genome shotgun (WGS) entry which is preliminary data.</text>
</comment>
<protein>
    <submittedName>
        <fullName evidence="1">Uncharacterized protein</fullName>
    </submittedName>
</protein>
<reference evidence="1 2" key="1">
    <citation type="submission" date="2020-02" db="EMBL/GenBank/DDBJ databases">
        <title>Genome assembly of a novel Clostridium senegalense strain.</title>
        <authorList>
            <person name="Gupta T.B."/>
            <person name="Jauregui R."/>
            <person name="Maclean P."/>
            <person name="Nawarathana A."/>
            <person name="Brightwell G."/>
        </authorList>
    </citation>
    <scope>NUCLEOTIDE SEQUENCE [LARGE SCALE GENOMIC DNA]</scope>
    <source>
        <strain evidence="1 2">AGRFS4</strain>
    </source>
</reference>
<organism evidence="1 2">
    <name type="scientific">Clostridium senegalense</name>
    <dbReference type="NCBI Taxonomy" id="1465809"/>
    <lineage>
        <taxon>Bacteria</taxon>
        <taxon>Bacillati</taxon>
        <taxon>Bacillota</taxon>
        <taxon>Clostridia</taxon>
        <taxon>Eubacteriales</taxon>
        <taxon>Clostridiaceae</taxon>
        <taxon>Clostridium</taxon>
    </lineage>
</organism>
<proteinExistence type="predicted"/>
<dbReference type="Pfam" id="PF03682">
    <property type="entry name" value="UPF0158"/>
    <property type="match status" value="1"/>
</dbReference>
<keyword evidence="2" id="KW-1185">Reference proteome</keyword>
<dbReference type="Proteomes" id="UP000481872">
    <property type="component" value="Unassembled WGS sequence"/>
</dbReference>
<name>A0A6M0H2C5_9CLOT</name>
<evidence type="ECO:0000313" key="2">
    <source>
        <dbReference type="Proteomes" id="UP000481872"/>
    </source>
</evidence>
<accession>A0A6M0H2C5</accession>
<dbReference type="RefSeq" id="WP_199869424.1">
    <property type="nucleotide sequence ID" value="NZ_JAAGPU010000006.1"/>
</dbReference>
<dbReference type="EMBL" id="JAAGPU010000006">
    <property type="protein sequence ID" value="NEU04243.1"/>
    <property type="molecule type" value="Genomic_DNA"/>
</dbReference>
<sequence length="157" mass="19008">MKNKINLNELLEIYNMELDDVKNLYNKSEGVVILISQEDIKAVEDGKKVEDFDEWKEEIILNALDYKSNKDKYIEFPRREDFDEYFIMEKFIQNCNDENLKVELNLNISGEDAFRAFKSALYRLDLIDQWYNFKDKEFLKFLAQWCNKNEIEYILEI</sequence>
<gene>
    <name evidence="1" type="ORF">G3M99_05075</name>
</gene>